<gene>
    <name evidence="12" type="ORF">GCM10009676_34030</name>
</gene>
<feature type="transmembrane region" description="Helical" evidence="10">
    <location>
        <begin position="14"/>
        <end position="35"/>
    </location>
</feature>
<keyword evidence="2" id="KW-0813">Transport</keyword>
<sequence>MVVVHTSATRILDIAGRVLLALGAAAVVVMMLHIVTNAAMRAFADAPLTGTNEYVTYWYMPVVAMLGFVVAQREWGHTEATVVHDRLPRRNRFELRIAGLVLVGVVCAGFAWFGWLEALHNRELELTGGVIGVVVWPVTFLVPVTYTVLTVHVLTEVALLLTRPSRFEADDGADDAAEDDEIGRGGGEGHAVG</sequence>
<dbReference type="PANTHER" id="PTHR35011:SF10">
    <property type="entry name" value="TRAP TRANSPORTER SMALL PERMEASE PROTEIN"/>
    <property type="match status" value="1"/>
</dbReference>
<comment type="similarity">
    <text evidence="8">Belongs to the TRAP transporter small permease family.</text>
</comment>
<feature type="domain" description="Tripartite ATP-independent periplasmic transporters DctQ component" evidence="11">
    <location>
        <begin position="30"/>
        <end position="162"/>
    </location>
</feature>
<feature type="region of interest" description="Disordered" evidence="9">
    <location>
        <begin position="170"/>
        <end position="193"/>
    </location>
</feature>
<proteinExistence type="inferred from homology"/>
<dbReference type="InterPro" id="IPR007387">
    <property type="entry name" value="TRAP_DctQ"/>
</dbReference>
<dbReference type="PANTHER" id="PTHR35011">
    <property type="entry name" value="2,3-DIKETO-L-GULONATE TRAP TRANSPORTER SMALL PERMEASE PROTEIN YIAM"/>
    <property type="match status" value="1"/>
</dbReference>
<evidence type="ECO:0000256" key="10">
    <source>
        <dbReference type="SAM" id="Phobius"/>
    </source>
</evidence>
<evidence type="ECO:0000256" key="7">
    <source>
        <dbReference type="ARBA" id="ARBA00023136"/>
    </source>
</evidence>
<dbReference type="EMBL" id="BAAALN010000011">
    <property type="protein sequence ID" value="GAA1245320.1"/>
    <property type="molecule type" value="Genomic_DNA"/>
</dbReference>
<evidence type="ECO:0000256" key="9">
    <source>
        <dbReference type="SAM" id="MobiDB-lite"/>
    </source>
</evidence>
<name>A0ABN1WCZ9_9PSEU</name>
<evidence type="ECO:0000313" key="13">
    <source>
        <dbReference type="Proteomes" id="UP001500653"/>
    </source>
</evidence>
<dbReference type="Pfam" id="PF04290">
    <property type="entry name" value="DctQ"/>
    <property type="match status" value="1"/>
</dbReference>
<dbReference type="Proteomes" id="UP001500653">
    <property type="component" value="Unassembled WGS sequence"/>
</dbReference>
<feature type="transmembrane region" description="Helical" evidence="10">
    <location>
        <begin position="93"/>
        <end position="115"/>
    </location>
</feature>
<evidence type="ECO:0000256" key="6">
    <source>
        <dbReference type="ARBA" id="ARBA00022989"/>
    </source>
</evidence>
<evidence type="ECO:0000256" key="5">
    <source>
        <dbReference type="ARBA" id="ARBA00022692"/>
    </source>
</evidence>
<evidence type="ECO:0000313" key="12">
    <source>
        <dbReference type="EMBL" id="GAA1245320.1"/>
    </source>
</evidence>
<keyword evidence="13" id="KW-1185">Reference proteome</keyword>
<reference evidence="12 13" key="1">
    <citation type="journal article" date="2019" name="Int. J. Syst. Evol. Microbiol.">
        <title>The Global Catalogue of Microorganisms (GCM) 10K type strain sequencing project: providing services to taxonomists for standard genome sequencing and annotation.</title>
        <authorList>
            <consortium name="The Broad Institute Genomics Platform"/>
            <consortium name="The Broad Institute Genome Sequencing Center for Infectious Disease"/>
            <person name="Wu L."/>
            <person name="Ma J."/>
        </authorList>
    </citation>
    <scope>NUCLEOTIDE SEQUENCE [LARGE SCALE GENOMIC DNA]</scope>
    <source>
        <strain evidence="12 13">JCM 13023</strain>
    </source>
</reference>
<keyword evidence="7 10" id="KW-0472">Membrane</keyword>
<evidence type="ECO:0000256" key="3">
    <source>
        <dbReference type="ARBA" id="ARBA00022475"/>
    </source>
</evidence>
<feature type="compositionally biased region" description="Gly residues" evidence="9">
    <location>
        <begin position="184"/>
        <end position="193"/>
    </location>
</feature>
<accession>A0ABN1WCZ9</accession>
<feature type="transmembrane region" description="Helical" evidence="10">
    <location>
        <begin position="55"/>
        <end position="72"/>
    </location>
</feature>
<dbReference type="InterPro" id="IPR055348">
    <property type="entry name" value="DctQ"/>
</dbReference>
<feature type="transmembrane region" description="Helical" evidence="10">
    <location>
        <begin position="135"/>
        <end position="161"/>
    </location>
</feature>
<evidence type="ECO:0000256" key="2">
    <source>
        <dbReference type="ARBA" id="ARBA00022448"/>
    </source>
</evidence>
<keyword evidence="4" id="KW-0997">Cell inner membrane</keyword>
<evidence type="ECO:0000256" key="4">
    <source>
        <dbReference type="ARBA" id="ARBA00022519"/>
    </source>
</evidence>
<comment type="subcellular location">
    <subcellularLocation>
        <location evidence="1">Cell inner membrane</location>
        <topology evidence="1">Multi-pass membrane protein</topology>
    </subcellularLocation>
</comment>
<evidence type="ECO:0000256" key="1">
    <source>
        <dbReference type="ARBA" id="ARBA00004429"/>
    </source>
</evidence>
<comment type="caution">
    <text evidence="12">The sequence shown here is derived from an EMBL/GenBank/DDBJ whole genome shotgun (WGS) entry which is preliminary data.</text>
</comment>
<feature type="compositionally biased region" description="Acidic residues" evidence="9">
    <location>
        <begin position="170"/>
        <end position="181"/>
    </location>
</feature>
<keyword evidence="5 10" id="KW-0812">Transmembrane</keyword>
<keyword evidence="6 10" id="KW-1133">Transmembrane helix</keyword>
<evidence type="ECO:0000259" key="11">
    <source>
        <dbReference type="Pfam" id="PF04290"/>
    </source>
</evidence>
<keyword evidence="3" id="KW-1003">Cell membrane</keyword>
<evidence type="ECO:0000256" key="8">
    <source>
        <dbReference type="ARBA" id="ARBA00038436"/>
    </source>
</evidence>
<protein>
    <recommendedName>
        <fullName evidence="11">Tripartite ATP-independent periplasmic transporters DctQ component domain-containing protein</fullName>
    </recommendedName>
</protein>
<organism evidence="12 13">
    <name type="scientific">Prauserella halophila</name>
    <dbReference type="NCBI Taxonomy" id="185641"/>
    <lineage>
        <taxon>Bacteria</taxon>
        <taxon>Bacillati</taxon>
        <taxon>Actinomycetota</taxon>
        <taxon>Actinomycetes</taxon>
        <taxon>Pseudonocardiales</taxon>
        <taxon>Pseudonocardiaceae</taxon>
        <taxon>Prauserella</taxon>
    </lineage>
</organism>